<dbReference type="Proteomes" id="UP000176404">
    <property type="component" value="Unassembled WGS sequence"/>
</dbReference>
<proteinExistence type="predicted"/>
<feature type="region of interest" description="Disordered" evidence="2">
    <location>
        <begin position="28"/>
        <end position="49"/>
    </location>
</feature>
<feature type="region of interest" description="Disordered" evidence="2">
    <location>
        <begin position="1103"/>
        <end position="1162"/>
    </location>
</feature>
<gene>
    <name evidence="3" type="ORF">A2892_03295</name>
</gene>
<dbReference type="PANTHER" id="PTHR34491:SF156">
    <property type="entry name" value="KINESIN MOTOR DOMAIN-CONTAINING PROTEIN"/>
    <property type="match status" value="1"/>
</dbReference>
<accession>A0A1F8B9I7</accession>
<feature type="region of interest" description="Disordered" evidence="2">
    <location>
        <begin position="1310"/>
        <end position="1335"/>
    </location>
</feature>
<dbReference type="EMBL" id="MGHD01000005">
    <property type="protein sequence ID" value="OGM60339.1"/>
    <property type="molecule type" value="Genomic_DNA"/>
</dbReference>
<feature type="compositionally biased region" description="Polar residues" evidence="2">
    <location>
        <begin position="278"/>
        <end position="294"/>
    </location>
</feature>
<name>A0A1F8B9I7_9BACT</name>
<keyword evidence="1" id="KW-0175">Coiled coil</keyword>
<comment type="caution">
    <text evidence="3">The sequence shown here is derived from an EMBL/GenBank/DDBJ whole genome shotgun (WGS) entry which is preliminary data.</text>
</comment>
<feature type="compositionally biased region" description="Basic and acidic residues" evidence="2">
    <location>
        <begin position="28"/>
        <end position="48"/>
    </location>
</feature>
<reference evidence="3 4" key="1">
    <citation type="journal article" date="2016" name="Nat. Commun.">
        <title>Thousands of microbial genomes shed light on interconnected biogeochemical processes in an aquifer system.</title>
        <authorList>
            <person name="Anantharaman K."/>
            <person name="Brown C.T."/>
            <person name="Hug L.A."/>
            <person name="Sharon I."/>
            <person name="Castelle C.J."/>
            <person name="Probst A.J."/>
            <person name="Thomas B.C."/>
            <person name="Singh A."/>
            <person name="Wilkins M.J."/>
            <person name="Karaoz U."/>
            <person name="Brodie E.L."/>
            <person name="Williams K.H."/>
            <person name="Hubbard S.S."/>
            <person name="Banfield J.F."/>
        </authorList>
    </citation>
    <scope>NUCLEOTIDE SEQUENCE [LARGE SCALE GENOMIC DNA]</scope>
</reference>
<dbReference type="PANTHER" id="PTHR34491">
    <property type="entry name" value="A-TYPE INCLUSION PROTEIN, PUTATIVE-RELATED"/>
    <property type="match status" value="1"/>
</dbReference>
<feature type="region of interest" description="Disordered" evidence="2">
    <location>
        <begin position="1190"/>
        <end position="1216"/>
    </location>
</feature>
<evidence type="ECO:0000256" key="1">
    <source>
        <dbReference type="SAM" id="Coils"/>
    </source>
</evidence>
<protein>
    <submittedName>
        <fullName evidence="3">Uncharacterized protein</fullName>
    </submittedName>
</protein>
<feature type="compositionally biased region" description="Basic and acidic residues" evidence="2">
    <location>
        <begin position="242"/>
        <end position="263"/>
    </location>
</feature>
<evidence type="ECO:0000313" key="4">
    <source>
        <dbReference type="Proteomes" id="UP000176404"/>
    </source>
</evidence>
<feature type="compositionally biased region" description="Basic and acidic residues" evidence="2">
    <location>
        <begin position="1190"/>
        <end position="1202"/>
    </location>
</feature>
<evidence type="ECO:0000313" key="3">
    <source>
        <dbReference type="EMBL" id="OGM60339.1"/>
    </source>
</evidence>
<feature type="region of interest" description="Disordered" evidence="2">
    <location>
        <begin position="239"/>
        <end position="297"/>
    </location>
</feature>
<evidence type="ECO:0000256" key="2">
    <source>
        <dbReference type="SAM" id="MobiDB-lite"/>
    </source>
</evidence>
<dbReference type="STRING" id="1802517.A2892_03295"/>
<feature type="coiled-coil region" evidence="1">
    <location>
        <begin position="603"/>
        <end position="630"/>
    </location>
</feature>
<organism evidence="3 4">
    <name type="scientific">Candidatus Woesebacteria bacterium RIFCSPLOWO2_01_FULL_39_10b</name>
    <dbReference type="NCBI Taxonomy" id="1802517"/>
    <lineage>
        <taxon>Bacteria</taxon>
        <taxon>Candidatus Woeseibacteriota</taxon>
    </lineage>
</organism>
<feature type="coiled-coil region" evidence="1">
    <location>
        <begin position="990"/>
        <end position="1059"/>
    </location>
</feature>
<sequence length="1335" mass="147644">MEPGYRFLKTKKRPDLFDKLEITVEAEESKLPQEKGSLEPKKKDKEEDAIQGVLQEALRRANIQVPTPEEMGKMGEGDVILLRAKVAEEIERVNKEKGLALSDLEILNRTEEMLFGPSTNYSPGTYVWRKAREIELRQENADLKPDEIDDLVRRDLFFARSGTAIVEEKKASEQDFRVLAKRKLADGSELQLLKAGNGSFFGRLQNDEGKTVRLTRFDSVDPEMVKKFFPGAEIEEEVFGFVREDKPDQMQRKDKPGSEEEKGSGGGGRGTTARGKPMSNSQTPGKGPSQSATEHQVLGGQTGEVATDVLDHPIPVAGTEWLQTPAVSGTDTVSRTDIESALIGGEKEEARRYRQDLIEVISKSSGQDWDLLDDSELKGGCKIFASKRVAEALSRHFGKNLISVVTDIESIIDGEHVITRHVYMRDQGRNEIIDPTAGQFFKEIPPEYQELFLGGLFVGTPGQLEEVWMDPRTEIRNVGDIDRDEAFRRIWGEQGITLEGKQAEDKSPLWERIAKRETGANPLVGKEEKAQGTRAQELVERIGNPSLSLEERREAIEELRKINSGLAEVLEKQALQAKTVDGEEQRIRQLVEQERVRYREGKLKELEEVREKIAGEIESLKAQKREIEERWPIYAAGGGILRFREDFGDWGVSLFEGEYPRGKAEVVAEIRTKIDERIENLGKKYNDPFNLIERVSNPALSAREKAQALEELRLLDIIDERQKEALGLILEAQLKETSSKRKEARRLGREYVPVSGLGWNKLGRGGQLEVAQTIWAVIPRDIRPEFGYDLDEPPYDKLSIPPGFNQQGRFTGEGLSDDLRDELLPFLEYQIFKKEYPSLAKDIERAARNLGIDTSKMDTSLATFYATLGMGAGATKAIAKVLGQVLEDAVTAAVYTVYGSGLIAGEAVGLTKDFATHPVTKAVAKEVAKVAVVGAAVLGKGAVEASKLGAQGIGGLADVGGETVGVVRKVISGDRFSKLTEWQGQGLIGRAAEAGRIVDAERLLKEAEELVSQGKGGREGIDRARQAVAEAVQEKAEEKVRKEAEKQEVLARIERKREEAGLTETIAGSMRRASGWVGEQLAESGEKRGKEIADYQAQEAAKKAARAEGRRQSRQVPAQRGTERAEPISASELAKGEKAKQEERKGKGKARSEGISPGKVAGEAVKTAAEGAGRIGSAASQVLGERIKERKEAASHLKKAPEYEPSFAVPEELGEPSPIEKAIAEGILRAPGAGEKVRQHMEEEYEEALPVEHAYDRSTRLGDVKTIMETRGKKAAAKSVEERAGRLVAKEGEKPIDIQTSERVERLKEPEVEVLENAQKPQQRRLAKKMPLPSE</sequence>
<feature type="compositionally biased region" description="Basic and acidic residues" evidence="2">
    <location>
        <begin position="1134"/>
        <end position="1145"/>
    </location>
</feature>